<sequence>MTYMSEAQLTMTGVQLTSSPEKVLASIADVKELNDSSVTNAGVLSAILRGFELPKIYVQPDVERKGKVHLDEDIQLPSVDLSVFRLAEDDPRRKESLATIVNSCKTWGFIQVVGHGVDLHMIKRCEAEAHRLFDLPVSVKEKVLRVPGALYGYGSNFFRNLTAMNWAESFHISHANVREYAAKLWPTEYEQFSSAIEEYITQVQDLGDRFRRILTEGLGVPRDHFDQYFGEGDALATLRLNFFPTCPEPSKALGLKSHRDPHFFTLLHQDEIGGLQIWNEGRDEWFNVKPDRNSLIINVGDILQAASNGVYRSVLHRVVVNSSKSRLSMACFYNTRATVVSPPELISAENPQRYRPVRWEDYAKEAYTITTGKVSQIDQLYGIPEQQHKS</sequence>
<dbReference type="AlphaFoldDB" id="A0A176VMT1"/>
<accession>A0A176VMT1</accession>
<evidence type="ECO:0000313" key="6">
    <source>
        <dbReference type="EMBL" id="OAE21733.1"/>
    </source>
</evidence>
<gene>
    <name evidence="6" type="ORF">AXG93_1275s1440</name>
    <name evidence="5" type="ORF">Mp_6g12220</name>
</gene>
<dbReference type="EMBL" id="AP019871">
    <property type="protein sequence ID" value="BBN14496.1"/>
    <property type="molecule type" value="Genomic_DNA"/>
</dbReference>
<dbReference type="EMBL" id="LVLJ01003353">
    <property type="protein sequence ID" value="OAE21733.1"/>
    <property type="molecule type" value="Genomic_DNA"/>
</dbReference>
<keyword evidence="7" id="KW-1185">Reference proteome</keyword>
<dbReference type="GO" id="GO:0046872">
    <property type="term" value="F:metal ion binding"/>
    <property type="evidence" value="ECO:0007669"/>
    <property type="project" value="UniProtKB-KW"/>
</dbReference>
<reference evidence="6 7" key="1">
    <citation type="submission" date="2016-03" db="EMBL/GenBank/DDBJ databases">
        <title>Mechanisms controlling the formation of the plant cell surface in tip-growing cells are functionally conserved among land plants.</title>
        <authorList>
            <person name="Honkanen S."/>
            <person name="Jones V.A."/>
            <person name="Morieri G."/>
            <person name="Champion C."/>
            <person name="Hetherington A.J."/>
            <person name="Kelly S."/>
            <person name="Saint-Marcoux D."/>
            <person name="Proust H."/>
            <person name="Prescott H."/>
            <person name="Dolan L."/>
        </authorList>
    </citation>
    <scope>NUCLEOTIDE SEQUENCE [LARGE SCALE GENOMIC DNA]</scope>
    <source>
        <strain evidence="7">cv. Tak-1 and cv. Tak-2</strain>
        <tissue evidence="6">Whole gametophyte</tissue>
    </source>
</reference>
<feature type="domain" description="Fe2OG dioxygenase" evidence="4">
    <location>
        <begin position="233"/>
        <end position="335"/>
    </location>
</feature>
<evidence type="ECO:0000259" key="4">
    <source>
        <dbReference type="PROSITE" id="PS51471"/>
    </source>
</evidence>
<evidence type="ECO:0000256" key="3">
    <source>
        <dbReference type="RuleBase" id="RU003682"/>
    </source>
</evidence>
<evidence type="ECO:0000256" key="1">
    <source>
        <dbReference type="ARBA" id="ARBA00022723"/>
    </source>
</evidence>
<dbReference type="SUPFAM" id="SSF51197">
    <property type="entry name" value="Clavaminate synthase-like"/>
    <property type="match status" value="1"/>
</dbReference>
<reference evidence="8" key="3">
    <citation type="journal article" date="2020" name="Curr. Biol.">
        <title>Chromatin organization in early land plants reveals an ancestral association between H3K27me3, transposons, and constitutive heterochromatin.</title>
        <authorList>
            <person name="Montgomery S.A."/>
            <person name="Tanizawa Y."/>
            <person name="Galik B."/>
            <person name="Wang N."/>
            <person name="Ito T."/>
            <person name="Mochizuki T."/>
            <person name="Akimcheva S."/>
            <person name="Bowman J.L."/>
            <person name="Cognat V."/>
            <person name="Marechal-Drouard L."/>
            <person name="Ekker H."/>
            <person name="Hong S.F."/>
            <person name="Kohchi T."/>
            <person name="Lin S.S."/>
            <person name="Liu L.D."/>
            <person name="Nakamura Y."/>
            <person name="Valeeva L.R."/>
            <person name="Shakirov E.V."/>
            <person name="Shippen D.E."/>
            <person name="Wei W.L."/>
            <person name="Yagura M."/>
            <person name="Yamaoka S."/>
            <person name="Yamato K.T."/>
            <person name="Liu C."/>
            <person name="Berger F."/>
        </authorList>
    </citation>
    <scope>NUCLEOTIDE SEQUENCE [LARGE SCALE GENOMIC DNA]</scope>
    <source>
        <strain evidence="8">Tak-1</strain>
    </source>
</reference>
<protein>
    <recommendedName>
        <fullName evidence="4">Fe2OG dioxygenase domain-containing protein</fullName>
    </recommendedName>
</protein>
<comment type="similarity">
    <text evidence="3">Belongs to the iron/ascorbate-dependent oxidoreductase family.</text>
</comment>
<dbReference type="GO" id="GO:0016491">
    <property type="term" value="F:oxidoreductase activity"/>
    <property type="evidence" value="ECO:0007669"/>
    <property type="project" value="UniProtKB-KW"/>
</dbReference>
<dbReference type="InterPro" id="IPR044861">
    <property type="entry name" value="IPNS-like_FE2OG_OXY"/>
</dbReference>
<reference evidence="5" key="2">
    <citation type="journal article" date="2019" name="Curr. Biol.">
        <title>Chromatin organization in early land plants reveals an ancestral association between H3K27me3, transposons, and constitutive heterochromatin.</title>
        <authorList>
            <person name="Montgomery S.A."/>
            <person name="Tanizawa Y."/>
            <person name="Galik B."/>
            <person name="Wang N."/>
            <person name="Ito T."/>
            <person name="Mochizuki T."/>
            <person name="Akimcheva S."/>
            <person name="Bowman J."/>
            <person name="Cognat V."/>
            <person name="Drouard L."/>
            <person name="Ekker H."/>
            <person name="Houng S."/>
            <person name="Kohchi T."/>
            <person name="Lin S."/>
            <person name="Liu L.D."/>
            <person name="Nakamura Y."/>
            <person name="Valeeva L.R."/>
            <person name="Shakirov E.V."/>
            <person name="Shippen D.E."/>
            <person name="Wei W."/>
            <person name="Yagura M."/>
            <person name="Yamaoka S."/>
            <person name="Yamato K.T."/>
            <person name="Liu C."/>
            <person name="Berger F."/>
        </authorList>
    </citation>
    <scope>NUCLEOTIDE SEQUENCE [LARGE SCALE GENOMIC DNA]</scope>
    <source>
        <strain evidence="5">Tak-1</strain>
    </source>
</reference>
<dbReference type="Proteomes" id="UP000077202">
    <property type="component" value="Unassembled WGS sequence"/>
</dbReference>
<dbReference type="PROSITE" id="PS51471">
    <property type="entry name" value="FE2OG_OXY"/>
    <property type="match status" value="1"/>
</dbReference>
<evidence type="ECO:0000313" key="7">
    <source>
        <dbReference type="Proteomes" id="UP000077202"/>
    </source>
</evidence>
<dbReference type="InterPro" id="IPR005123">
    <property type="entry name" value="Oxoglu/Fe-dep_dioxygenase_dom"/>
</dbReference>
<keyword evidence="3" id="KW-0560">Oxidoreductase</keyword>
<organism evidence="6 7">
    <name type="scientific">Marchantia polymorpha subsp. ruderalis</name>
    <dbReference type="NCBI Taxonomy" id="1480154"/>
    <lineage>
        <taxon>Eukaryota</taxon>
        <taxon>Viridiplantae</taxon>
        <taxon>Streptophyta</taxon>
        <taxon>Embryophyta</taxon>
        <taxon>Marchantiophyta</taxon>
        <taxon>Marchantiopsida</taxon>
        <taxon>Marchantiidae</taxon>
        <taxon>Marchantiales</taxon>
        <taxon>Marchantiaceae</taxon>
        <taxon>Marchantia</taxon>
    </lineage>
</organism>
<evidence type="ECO:0000313" key="8">
    <source>
        <dbReference type="Proteomes" id="UP001162541"/>
    </source>
</evidence>
<dbReference type="Pfam" id="PF14226">
    <property type="entry name" value="DIOX_N"/>
    <property type="match status" value="1"/>
</dbReference>
<dbReference type="InterPro" id="IPR050231">
    <property type="entry name" value="Iron_ascorbate_oxido_reductase"/>
</dbReference>
<keyword evidence="2 3" id="KW-0408">Iron</keyword>
<dbReference type="InterPro" id="IPR026992">
    <property type="entry name" value="DIOX_N"/>
</dbReference>
<name>A0A176VMT1_MARPO</name>
<dbReference type="Proteomes" id="UP001162541">
    <property type="component" value="Chromosome 6"/>
</dbReference>
<dbReference type="InterPro" id="IPR027443">
    <property type="entry name" value="IPNS-like_sf"/>
</dbReference>
<keyword evidence="1 3" id="KW-0479">Metal-binding</keyword>
<dbReference type="Pfam" id="PF03171">
    <property type="entry name" value="2OG-FeII_Oxy"/>
    <property type="match status" value="1"/>
</dbReference>
<dbReference type="PANTHER" id="PTHR47990">
    <property type="entry name" value="2-OXOGLUTARATE (2OG) AND FE(II)-DEPENDENT OXYGENASE SUPERFAMILY PROTEIN-RELATED"/>
    <property type="match status" value="1"/>
</dbReference>
<evidence type="ECO:0000256" key="2">
    <source>
        <dbReference type="ARBA" id="ARBA00023004"/>
    </source>
</evidence>
<proteinExistence type="inferred from homology"/>
<evidence type="ECO:0000313" key="5">
    <source>
        <dbReference type="EMBL" id="BBN14496.1"/>
    </source>
</evidence>
<dbReference type="Gene3D" id="2.60.120.330">
    <property type="entry name" value="B-lactam Antibiotic, Isopenicillin N Synthase, Chain"/>
    <property type="match status" value="1"/>
</dbReference>